<evidence type="ECO:0000256" key="1">
    <source>
        <dbReference type="SAM" id="Phobius"/>
    </source>
</evidence>
<evidence type="ECO:0000313" key="3">
    <source>
        <dbReference type="Proteomes" id="UP000242515"/>
    </source>
</evidence>
<accession>A0A1H9HGZ8</accession>
<keyword evidence="1" id="KW-0812">Transmembrane</keyword>
<dbReference type="Proteomes" id="UP000242515">
    <property type="component" value="Unassembled WGS sequence"/>
</dbReference>
<dbReference type="OrthoDB" id="6711956at2"/>
<feature type="transmembrane region" description="Helical" evidence="1">
    <location>
        <begin position="6"/>
        <end position="23"/>
    </location>
</feature>
<organism evidence="2 3">
    <name type="scientific">Rosenbergiella nectarea</name>
    <dbReference type="NCBI Taxonomy" id="988801"/>
    <lineage>
        <taxon>Bacteria</taxon>
        <taxon>Pseudomonadati</taxon>
        <taxon>Pseudomonadota</taxon>
        <taxon>Gammaproteobacteria</taxon>
        <taxon>Enterobacterales</taxon>
        <taxon>Erwiniaceae</taxon>
        <taxon>Rosenbergiella</taxon>
    </lineage>
</organism>
<evidence type="ECO:0000313" key="2">
    <source>
        <dbReference type="EMBL" id="SEQ61585.1"/>
    </source>
</evidence>
<name>A0A1H9HGZ8_9GAMM</name>
<reference evidence="3" key="1">
    <citation type="submission" date="2016-10" db="EMBL/GenBank/DDBJ databases">
        <authorList>
            <person name="Varghese N."/>
            <person name="Submissions S."/>
        </authorList>
    </citation>
    <scope>NUCLEOTIDE SEQUENCE [LARGE SCALE GENOMIC DNA]</scope>
    <source>
        <strain evidence="3">8N4</strain>
    </source>
</reference>
<protein>
    <submittedName>
        <fullName evidence="2">Uncharacterized protein</fullName>
    </submittedName>
</protein>
<dbReference type="AlphaFoldDB" id="A0A1H9HGZ8"/>
<keyword evidence="1" id="KW-1133">Transmembrane helix</keyword>
<keyword evidence="3" id="KW-1185">Reference proteome</keyword>
<proteinExistence type="predicted"/>
<dbReference type="EMBL" id="FOGC01000004">
    <property type="protein sequence ID" value="SEQ61585.1"/>
    <property type="molecule type" value="Genomic_DNA"/>
</dbReference>
<gene>
    <name evidence="2" type="ORF">SAMN05216522_104224</name>
</gene>
<keyword evidence="1" id="KW-0472">Membrane</keyword>
<dbReference type="RefSeq" id="WP_092674766.1">
    <property type="nucleotide sequence ID" value="NZ_FOGC01000004.1"/>
</dbReference>
<sequence>MSLKKFVSTCIGIVVGGIAGWLINSATVGKYNVINATCSVINAAVDNKLLAQDQVRSLGQASQKHLLNTAAGDAFQLDEQQIQAASTHSNCSQFMVGMSSH</sequence>